<protein>
    <submittedName>
        <fullName evidence="2">Uncharacterized protein</fullName>
    </submittedName>
</protein>
<dbReference type="EMBL" id="MLJW01002288">
    <property type="protein sequence ID" value="OIQ75069.1"/>
    <property type="molecule type" value="Genomic_DNA"/>
</dbReference>
<organism evidence="2">
    <name type="scientific">mine drainage metagenome</name>
    <dbReference type="NCBI Taxonomy" id="410659"/>
    <lineage>
        <taxon>unclassified sequences</taxon>
        <taxon>metagenomes</taxon>
        <taxon>ecological metagenomes</taxon>
    </lineage>
</organism>
<comment type="caution">
    <text evidence="2">The sequence shown here is derived from an EMBL/GenBank/DDBJ whole genome shotgun (WGS) entry which is preliminary data.</text>
</comment>
<accession>A0A1J5QGH5</accession>
<reference evidence="2" key="1">
    <citation type="submission" date="2016-10" db="EMBL/GenBank/DDBJ databases">
        <title>Sequence of Gallionella enrichment culture.</title>
        <authorList>
            <person name="Poehlein A."/>
            <person name="Muehling M."/>
            <person name="Daniel R."/>
        </authorList>
    </citation>
    <scope>NUCLEOTIDE SEQUENCE</scope>
</reference>
<evidence type="ECO:0000313" key="2">
    <source>
        <dbReference type="EMBL" id="OIQ75069.1"/>
    </source>
</evidence>
<dbReference type="AlphaFoldDB" id="A0A1J5QGH5"/>
<name>A0A1J5QGH5_9ZZZZ</name>
<gene>
    <name evidence="2" type="ORF">GALL_432690</name>
</gene>
<sequence>MGIEQRHAGQGQRHQTQGKGDVCKAPGCAKALDVFALEPGGHAIELDMRLASTRFALLVFPVEPEQGMQPEEAKGANQQLRHDLPGNPNLWVMSKIIGLTVRLVADKAGRHVRQAFLGVVAGLAGLEPVGRVHQGFGVADWQNFVAAMAVVALGGVVIAQRTDLAVEGVFVALQFVNVAIATV</sequence>
<proteinExistence type="predicted"/>
<evidence type="ECO:0000256" key="1">
    <source>
        <dbReference type="SAM" id="MobiDB-lite"/>
    </source>
</evidence>
<feature type="region of interest" description="Disordered" evidence="1">
    <location>
        <begin position="1"/>
        <end position="22"/>
    </location>
</feature>